<evidence type="ECO:0000313" key="3">
    <source>
        <dbReference type="Proteomes" id="UP000054937"/>
    </source>
</evidence>
<name>A0A0V0QYR1_PSEPJ</name>
<comment type="caution">
    <text evidence="2">The sequence shown here is derived from an EMBL/GenBank/DDBJ whole genome shotgun (WGS) entry which is preliminary data.</text>
</comment>
<protein>
    <recommendedName>
        <fullName evidence="4">Transmembrane protein</fullName>
    </recommendedName>
</protein>
<evidence type="ECO:0000313" key="2">
    <source>
        <dbReference type="EMBL" id="KRX07481.1"/>
    </source>
</evidence>
<reference evidence="2 3" key="1">
    <citation type="journal article" date="2015" name="Sci. Rep.">
        <title>Genome of the facultative scuticociliatosis pathogen Pseudocohnilembus persalinus provides insight into its virulence through horizontal gene transfer.</title>
        <authorList>
            <person name="Xiong J."/>
            <person name="Wang G."/>
            <person name="Cheng J."/>
            <person name="Tian M."/>
            <person name="Pan X."/>
            <person name="Warren A."/>
            <person name="Jiang C."/>
            <person name="Yuan D."/>
            <person name="Miao W."/>
        </authorList>
    </citation>
    <scope>NUCLEOTIDE SEQUENCE [LARGE SCALE GENOMIC DNA]</scope>
    <source>
        <strain evidence="2">36N120E</strain>
    </source>
</reference>
<accession>A0A0V0QYR1</accession>
<evidence type="ECO:0008006" key="4">
    <source>
        <dbReference type="Google" id="ProtNLM"/>
    </source>
</evidence>
<proteinExistence type="predicted"/>
<dbReference type="EMBL" id="LDAU01000082">
    <property type="protein sequence ID" value="KRX07481.1"/>
    <property type="molecule type" value="Genomic_DNA"/>
</dbReference>
<feature type="chain" id="PRO_5006867638" description="Transmembrane protein" evidence="1">
    <location>
        <begin position="21"/>
        <end position="189"/>
    </location>
</feature>
<sequence length="189" mass="22663">MAILWTMMFIIPLILKTQYSERLNKVLKWYNFSQIKDQANSEQYIVYDNENNIQGTIFYQLMKPIVVKNLSQKERAIDEQMQNSLKKIKYDKDEQILFIKDLTINSDLDKQSQQKVIDFLIDNAIQFLSKQNQGKKQATKYIFFIVNSFNLHVCTYLEDRHKFTVDNKFYASQNENIYGNLTFIMKYKF</sequence>
<dbReference type="Proteomes" id="UP000054937">
    <property type="component" value="Unassembled WGS sequence"/>
</dbReference>
<dbReference type="AlphaFoldDB" id="A0A0V0QYR1"/>
<keyword evidence="3" id="KW-1185">Reference proteome</keyword>
<dbReference type="InParanoid" id="A0A0V0QYR1"/>
<evidence type="ECO:0000256" key="1">
    <source>
        <dbReference type="SAM" id="SignalP"/>
    </source>
</evidence>
<organism evidence="2 3">
    <name type="scientific">Pseudocohnilembus persalinus</name>
    <name type="common">Ciliate</name>
    <dbReference type="NCBI Taxonomy" id="266149"/>
    <lineage>
        <taxon>Eukaryota</taxon>
        <taxon>Sar</taxon>
        <taxon>Alveolata</taxon>
        <taxon>Ciliophora</taxon>
        <taxon>Intramacronucleata</taxon>
        <taxon>Oligohymenophorea</taxon>
        <taxon>Scuticociliatia</taxon>
        <taxon>Philasterida</taxon>
        <taxon>Pseudocohnilembidae</taxon>
        <taxon>Pseudocohnilembus</taxon>
    </lineage>
</organism>
<keyword evidence="1" id="KW-0732">Signal</keyword>
<feature type="signal peptide" evidence="1">
    <location>
        <begin position="1"/>
        <end position="20"/>
    </location>
</feature>
<gene>
    <name evidence="2" type="ORF">PPERSA_11030</name>
</gene>